<sequence length="89" mass="10385">MSVCQTQISLFLSQRSIKEISFLEFILALEFLVHLGRAIDWAKLRWVMADLFANYLVLELLMVEGSFDFWVSESYQDQGLFPEYIAIAE</sequence>
<evidence type="ECO:0000313" key="1">
    <source>
        <dbReference type="EMBL" id="KAH6830881.1"/>
    </source>
</evidence>
<proteinExistence type="predicted"/>
<gene>
    <name evidence="1" type="ORF">C2S53_005805</name>
</gene>
<accession>A0AAD4JBS6</accession>
<name>A0AAD4JBS6_PERFH</name>
<reference evidence="1 2" key="1">
    <citation type="journal article" date="2021" name="Nat. Commun.">
        <title>Incipient diploidization of the medicinal plant Perilla within 10,000 years.</title>
        <authorList>
            <person name="Zhang Y."/>
            <person name="Shen Q."/>
            <person name="Leng L."/>
            <person name="Zhang D."/>
            <person name="Chen S."/>
            <person name="Shi Y."/>
            <person name="Ning Z."/>
            <person name="Chen S."/>
        </authorList>
    </citation>
    <scope>NUCLEOTIDE SEQUENCE [LARGE SCALE GENOMIC DNA]</scope>
    <source>
        <strain evidence="2">cv. PC099</strain>
    </source>
</reference>
<comment type="caution">
    <text evidence="1">The sequence shown here is derived from an EMBL/GenBank/DDBJ whole genome shotgun (WGS) entry which is preliminary data.</text>
</comment>
<keyword evidence="2" id="KW-1185">Reference proteome</keyword>
<organism evidence="1 2">
    <name type="scientific">Perilla frutescens var. hirtella</name>
    <name type="common">Perilla citriodora</name>
    <name type="synonym">Perilla setoyensis</name>
    <dbReference type="NCBI Taxonomy" id="608512"/>
    <lineage>
        <taxon>Eukaryota</taxon>
        <taxon>Viridiplantae</taxon>
        <taxon>Streptophyta</taxon>
        <taxon>Embryophyta</taxon>
        <taxon>Tracheophyta</taxon>
        <taxon>Spermatophyta</taxon>
        <taxon>Magnoliopsida</taxon>
        <taxon>eudicotyledons</taxon>
        <taxon>Gunneridae</taxon>
        <taxon>Pentapetalae</taxon>
        <taxon>asterids</taxon>
        <taxon>lamiids</taxon>
        <taxon>Lamiales</taxon>
        <taxon>Lamiaceae</taxon>
        <taxon>Nepetoideae</taxon>
        <taxon>Elsholtzieae</taxon>
        <taxon>Perilla</taxon>
    </lineage>
</organism>
<dbReference type="Proteomes" id="UP001190926">
    <property type="component" value="Unassembled WGS sequence"/>
</dbReference>
<protein>
    <submittedName>
        <fullName evidence="1">Uncharacterized protein</fullName>
    </submittedName>
</protein>
<dbReference type="AlphaFoldDB" id="A0AAD4JBS6"/>
<evidence type="ECO:0000313" key="2">
    <source>
        <dbReference type="Proteomes" id="UP001190926"/>
    </source>
</evidence>
<dbReference type="EMBL" id="SDAM02000091">
    <property type="protein sequence ID" value="KAH6830881.1"/>
    <property type="molecule type" value="Genomic_DNA"/>
</dbReference>